<dbReference type="InterPro" id="IPR001452">
    <property type="entry name" value="SH3_domain"/>
</dbReference>
<evidence type="ECO:0000313" key="7">
    <source>
        <dbReference type="Proteomes" id="UP001515480"/>
    </source>
</evidence>
<feature type="compositionally biased region" description="Pro residues" evidence="3">
    <location>
        <begin position="686"/>
        <end position="696"/>
    </location>
</feature>
<comment type="caution">
    <text evidence="6">The sequence shown here is derived from an EMBL/GenBank/DDBJ whole genome shotgun (WGS) entry which is preliminary data.</text>
</comment>
<organism evidence="6 7">
    <name type="scientific">Prymnesium parvum</name>
    <name type="common">Toxic golden alga</name>
    <dbReference type="NCBI Taxonomy" id="97485"/>
    <lineage>
        <taxon>Eukaryota</taxon>
        <taxon>Haptista</taxon>
        <taxon>Haptophyta</taxon>
        <taxon>Prymnesiophyceae</taxon>
        <taxon>Prymnesiales</taxon>
        <taxon>Prymnesiaceae</taxon>
        <taxon>Prymnesium</taxon>
    </lineage>
</organism>
<evidence type="ECO:0000256" key="1">
    <source>
        <dbReference type="ARBA" id="ARBA00022443"/>
    </source>
</evidence>
<feature type="region of interest" description="Disordered" evidence="3">
    <location>
        <begin position="987"/>
        <end position="1016"/>
    </location>
</feature>
<sequence length="1266" mass="134117">MLRPKRGMTTRFGVLLLIAAVHEGASQQCSQACMDEFFTCYQQQSLDIDAYSSCETSVRLLPACQANCELDAPSGPTYCTSSNGGMCDCANLKPSGTYDDQYGTAWTLVWWAEQEPRCLHIFHPQLLVAGPEKAPTLIHLQCGSPTLDQLYMASTAGTLATAGALYSSNVIALTTPSHRCWLFGKDGVANFSQPQPCDNTRDLAYMQSVLSFMSTNDSYFDLDYTFIEGGVSQGVYTPTDAVSDVAFAALAAYCFPSKLRGFFQASAGGLAFSGQPPQMPQLQGACTESSYADHNSDCTSVSPCTNCEYWPAWPCWSGIRPLTVCMALGKDDALAATAHQLYDAAKGEGHHAQLLEFDQVPNASWMWGWVWGCLGVTPMCSSTCEASFTSCVANRMAAFGLGKQAAAEDCFRALFELDGCSFSCSPTLPILSNLVEVNVSLALGGFGRNSNPPMAPPVSPCRNNYYNTLDFGVATLSHSNLGGLGPDYGSPHSMRFVNAGITPEGIGFDVEVTNVSQYSAWNTARNRIKSDFGVINVAGIQQETLSMVAGEFATELSYVDLRFAFKRTGSDEPLTLRRPVYITFYDLDATAELNNRECVAVSGSSATTLSADSAILQNVDTHPVKQLSPARTRYCANGPGTSRDDPSSVSLLTAAQKARSLTTTAPAEPPAKASTAVPPASGAPTSTPPTSCPPAKAPSTSTAVAPSIATKFTIAALQPAVAAISSIYAAAASFPSCGSWRDHSALDSSPHALRRLISQAEVNRFAAALNVTLLAFVAQVPGSYHVLNVVAPPSGIATVSFTIFGEKRNRNRQISSIGKKPSTRKNLGSLASSDSAAVEFTNTMMGAAPPPRSRKATPKQHKELKLSIAVESFVAASPSELSLNAGETIVCVLQPSDDDPGWTAVVPWPNRTDDPPKLVPTDFVEPLPKAVSIEDFRGLGEGEVSLSEGEHVFLLPAEVQRGWSYVLKLDGLRGYVRADMLLEPRAAEAASGVRPPQGKPEAKRKPSPYSMKDPAAVSTRHLVDARLPQLVEMENGAKQETAKAAAVEGAGAIARPLPVDEPRVPPAPPVSAVQDSALPSHTRMPPPLPLAFQPAGRVVARAPDLSSASAGVAANPRQLQPLPCYPQPTLQQLRQPLPQPFALGACGNAPRDPRYGACPQPSSLEQTAGFGGVPPIYRRAPAVPAALRNCSAQPGGTNTRSIRPSPGVSGSNLSGGYSGSGRINAPPSACGAYCDRSQGPAVLTDTQYANLTNSRVLGSSTRERRY</sequence>
<feature type="chain" id="PRO_5044253411" description="SH3 domain-containing protein" evidence="4">
    <location>
        <begin position="27"/>
        <end position="1266"/>
    </location>
</feature>
<keyword evidence="7" id="KW-1185">Reference proteome</keyword>
<proteinExistence type="predicted"/>
<evidence type="ECO:0000256" key="3">
    <source>
        <dbReference type="SAM" id="MobiDB-lite"/>
    </source>
</evidence>
<dbReference type="EMBL" id="JBGBPQ010000003">
    <property type="protein sequence ID" value="KAL1526322.1"/>
    <property type="molecule type" value="Genomic_DNA"/>
</dbReference>
<feature type="compositionally biased region" description="Low complexity" evidence="3">
    <location>
        <begin position="662"/>
        <end position="685"/>
    </location>
</feature>
<dbReference type="Gene3D" id="2.30.30.40">
    <property type="entry name" value="SH3 Domains"/>
    <property type="match status" value="1"/>
</dbReference>
<reference evidence="6 7" key="1">
    <citation type="journal article" date="2024" name="Science">
        <title>Giant polyketide synthase enzymes in the biosynthesis of giant marine polyether toxins.</title>
        <authorList>
            <person name="Fallon T.R."/>
            <person name="Shende V.V."/>
            <person name="Wierzbicki I.H."/>
            <person name="Pendleton A.L."/>
            <person name="Watervoot N.F."/>
            <person name="Auber R.P."/>
            <person name="Gonzalez D.J."/>
            <person name="Wisecaver J.H."/>
            <person name="Moore B.S."/>
        </authorList>
    </citation>
    <scope>NUCLEOTIDE SEQUENCE [LARGE SCALE GENOMIC DNA]</scope>
    <source>
        <strain evidence="6 7">12B1</strain>
    </source>
</reference>
<name>A0AB34JZL3_PRYPA</name>
<dbReference type="SUPFAM" id="SSF50044">
    <property type="entry name" value="SH3-domain"/>
    <property type="match status" value="2"/>
</dbReference>
<evidence type="ECO:0000256" key="2">
    <source>
        <dbReference type="PROSITE-ProRule" id="PRU00192"/>
    </source>
</evidence>
<gene>
    <name evidence="6" type="ORF">AB1Y20_015036</name>
</gene>
<dbReference type="Proteomes" id="UP001515480">
    <property type="component" value="Unassembled WGS sequence"/>
</dbReference>
<dbReference type="AlphaFoldDB" id="A0AB34JZL3"/>
<evidence type="ECO:0000259" key="5">
    <source>
        <dbReference type="PROSITE" id="PS50002"/>
    </source>
</evidence>
<keyword evidence="4" id="KW-0732">Signal</keyword>
<protein>
    <recommendedName>
        <fullName evidence="5">SH3 domain-containing protein</fullName>
    </recommendedName>
</protein>
<keyword evidence="1 2" id="KW-0728">SH3 domain</keyword>
<feature type="compositionally biased region" description="Polar residues" evidence="3">
    <location>
        <begin position="1190"/>
        <end position="1202"/>
    </location>
</feature>
<dbReference type="InterPro" id="IPR036028">
    <property type="entry name" value="SH3-like_dom_sf"/>
</dbReference>
<accession>A0AB34JZL3</accession>
<dbReference type="SMART" id="SM00326">
    <property type="entry name" value="SH3"/>
    <property type="match status" value="2"/>
</dbReference>
<dbReference type="PROSITE" id="PS50002">
    <property type="entry name" value="SH3"/>
    <property type="match status" value="1"/>
</dbReference>
<feature type="region of interest" description="Disordered" evidence="3">
    <location>
        <begin position="630"/>
        <end position="649"/>
    </location>
</feature>
<feature type="region of interest" description="Disordered" evidence="3">
    <location>
        <begin position="1188"/>
        <end position="1220"/>
    </location>
</feature>
<feature type="region of interest" description="Disordered" evidence="3">
    <location>
        <begin position="658"/>
        <end position="700"/>
    </location>
</feature>
<evidence type="ECO:0000313" key="6">
    <source>
        <dbReference type="EMBL" id="KAL1526322.1"/>
    </source>
</evidence>
<feature type="signal peptide" evidence="4">
    <location>
        <begin position="1"/>
        <end position="26"/>
    </location>
</feature>
<feature type="domain" description="SH3" evidence="5">
    <location>
        <begin position="925"/>
        <end position="986"/>
    </location>
</feature>
<evidence type="ECO:0000256" key="4">
    <source>
        <dbReference type="SAM" id="SignalP"/>
    </source>
</evidence>